<feature type="binding site" evidence="1">
    <location>
        <position position="74"/>
    </location>
    <ligand>
        <name>Zn(2+)</name>
        <dbReference type="ChEBI" id="CHEBI:29105"/>
    </ligand>
</feature>
<accession>A0AA88LDB0</accession>
<keyword evidence="1" id="KW-0479">Metal-binding</keyword>
<protein>
    <submittedName>
        <fullName evidence="2">Uncharacterized protein</fullName>
    </submittedName>
</protein>
<gene>
    <name evidence="2" type="ORF">QYM36_002573</name>
</gene>
<feature type="non-terminal residue" evidence="2">
    <location>
        <position position="1"/>
    </location>
</feature>
<organism evidence="2 3">
    <name type="scientific">Artemia franciscana</name>
    <name type="common">Brine shrimp</name>
    <name type="synonym">Artemia sanfranciscana</name>
    <dbReference type="NCBI Taxonomy" id="6661"/>
    <lineage>
        <taxon>Eukaryota</taxon>
        <taxon>Metazoa</taxon>
        <taxon>Ecdysozoa</taxon>
        <taxon>Arthropoda</taxon>
        <taxon>Crustacea</taxon>
        <taxon>Branchiopoda</taxon>
        <taxon>Anostraca</taxon>
        <taxon>Artemiidae</taxon>
        <taxon>Artemia</taxon>
    </lineage>
</organism>
<dbReference type="InterPro" id="IPR005301">
    <property type="entry name" value="MOB_kinase_act_fam"/>
</dbReference>
<name>A0AA88LDB0_ARTSF</name>
<proteinExistence type="predicted"/>
<feature type="binding site" evidence="1">
    <location>
        <position position="156"/>
    </location>
    <ligand>
        <name>Zn(2+)</name>
        <dbReference type="ChEBI" id="CHEBI:29105"/>
    </ligand>
</feature>
<comment type="caution">
    <text evidence="2">The sequence shown here is derived from an EMBL/GenBank/DDBJ whole genome shotgun (WGS) entry which is preliminary data.</text>
</comment>
<dbReference type="AlphaFoldDB" id="A0AA88LDB0"/>
<evidence type="ECO:0000313" key="3">
    <source>
        <dbReference type="Proteomes" id="UP001187531"/>
    </source>
</evidence>
<evidence type="ECO:0000256" key="1">
    <source>
        <dbReference type="PIRSR" id="PIRSR605301-1"/>
    </source>
</evidence>
<dbReference type="PANTHER" id="PTHR22599">
    <property type="entry name" value="MPS ONE BINDER KINASE ACTIVATOR-LIKE MOB"/>
    <property type="match status" value="1"/>
</dbReference>
<feature type="binding site" evidence="1">
    <location>
        <position position="151"/>
    </location>
    <ligand>
        <name>Zn(2+)</name>
        <dbReference type="ChEBI" id="CHEBI:29105"/>
    </ligand>
</feature>
<dbReference type="Proteomes" id="UP001187531">
    <property type="component" value="Unassembled WGS sequence"/>
</dbReference>
<dbReference type="InterPro" id="IPR036703">
    <property type="entry name" value="MOB_kinase_act_sf"/>
</dbReference>
<reference evidence="2" key="1">
    <citation type="submission" date="2023-07" db="EMBL/GenBank/DDBJ databases">
        <title>Chromosome-level genome assembly of Artemia franciscana.</title>
        <authorList>
            <person name="Jo E."/>
        </authorList>
    </citation>
    <scope>NUCLEOTIDE SEQUENCE</scope>
    <source>
        <tissue evidence="2">Whole body</tissue>
    </source>
</reference>
<dbReference type="SMART" id="SM01388">
    <property type="entry name" value="Mob1_phocein"/>
    <property type="match status" value="1"/>
</dbReference>
<dbReference type="EMBL" id="JAVRJZ010000005">
    <property type="protein sequence ID" value="KAK2722069.1"/>
    <property type="molecule type" value="Genomic_DNA"/>
</dbReference>
<evidence type="ECO:0000313" key="2">
    <source>
        <dbReference type="EMBL" id="KAK2722069.1"/>
    </source>
</evidence>
<keyword evidence="1" id="KW-0862">Zinc</keyword>
<feature type="binding site" evidence="1">
    <location>
        <position position="69"/>
    </location>
    <ligand>
        <name>Zn(2+)</name>
        <dbReference type="ChEBI" id="CHEBI:29105"/>
    </ligand>
</feature>
<keyword evidence="3" id="KW-1185">Reference proteome</keyword>
<sequence>TFKPKKKFSPGTLRYSLHKQAEASLTSGIKLSEAVKLPFNENLDDWIAVHVVDFFNRTNLIYGVVTSYCVPESCPTMSGGTKYEYFWADGKHYRKPTALPAPKYISLLMDWVEDQINDDTVFPTTTDIPFPKNFQNRCKKILARLFRVFVHVYIHHYDKLVETGAEPHVNACYKHFYYFVREFDLVREQEFEPLEELTKRICKD</sequence>
<dbReference type="SUPFAM" id="SSF101152">
    <property type="entry name" value="Mob1/phocein"/>
    <property type="match status" value="1"/>
</dbReference>
<dbReference type="Pfam" id="PF03637">
    <property type="entry name" value="Mob1_phocein"/>
    <property type="match status" value="1"/>
</dbReference>
<dbReference type="Gene3D" id="1.20.140.30">
    <property type="entry name" value="MOB kinase activator"/>
    <property type="match status" value="1"/>
</dbReference>